<name>A0ABQ1YD10_9BACT</name>
<dbReference type="PANTHER" id="PTHR37691:SF1">
    <property type="entry name" value="BLR3518 PROTEIN"/>
    <property type="match status" value="1"/>
</dbReference>
<dbReference type="PANTHER" id="PTHR37691">
    <property type="entry name" value="BLR3518 PROTEIN"/>
    <property type="match status" value="1"/>
</dbReference>
<accession>A0ABQ1YD10</accession>
<gene>
    <name evidence="1" type="ORF">GCM10007423_01300</name>
</gene>
<protein>
    <recommendedName>
        <fullName evidence="3">DsrE/DsrF-like family protein</fullName>
    </recommendedName>
</protein>
<evidence type="ECO:0008006" key="3">
    <source>
        <dbReference type="Google" id="ProtNLM"/>
    </source>
</evidence>
<sequence>MYKAIIQLTSDDRRVYRSMIRQVNNLLDYFSGDIQVRIVCHGASLPFCMAESNVFQSEIQALLLRRVVVVVCHNMLVSNGKSETGLIAGLEIIPSAIADLVIKQQQGWSYVKAG</sequence>
<proteinExistence type="predicted"/>
<dbReference type="Gene3D" id="3.40.1260.10">
    <property type="entry name" value="DsrEFH-like"/>
    <property type="match status" value="1"/>
</dbReference>
<dbReference type="EMBL" id="BMIA01000001">
    <property type="protein sequence ID" value="GGH20732.1"/>
    <property type="molecule type" value="Genomic_DNA"/>
</dbReference>
<comment type="caution">
    <text evidence="1">The sequence shown here is derived from an EMBL/GenBank/DDBJ whole genome shotgun (WGS) entry which is preliminary data.</text>
</comment>
<dbReference type="InterPro" id="IPR027396">
    <property type="entry name" value="DsrEFH-like"/>
</dbReference>
<dbReference type="RefSeq" id="WP_188927660.1">
    <property type="nucleotide sequence ID" value="NZ_BMIA01000001.1"/>
</dbReference>
<evidence type="ECO:0000313" key="2">
    <source>
        <dbReference type="Proteomes" id="UP000600214"/>
    </source>
</evidence>
<dbReference type="SUPFAM" id="SSF75169">
    <property type="entry name" value="DsrEFH-like"/>
    <property type="match status" value="1"/>
</dbReference>
<evidence type="ECO:0000313" key="1">
    <source>
        <dbReference type="EMBL" id="GGH20732.1"/>
    </source>
</evidence>
<reference evidence="2" key="1">
    <citation type="journal article" date="2019" name="Int. J. Syst. Evol. Microbiol.">
        <title>The Global Catalogue of Microorganisms (GCM) 10K type strain sequencing project: providing services to taxonomists for standard genome sequencing and annotation.</title>
        <authorList>
            <consortium name="The Broad Institute Genomics Platform"/>
            <consortium name="The Broad Institute Genome Sequencing Center for Infectious Disease"/>
            <person name="Wu L."/>
            <person name="Ma J."/>
        </authorList>
    </citation>
    <scope>NUCLEOTIDE SEQUENCE [LARGE SCALE GENOMIC DNA]</scope>
    <source>
        <strain evidence="2">CGMCC 1.15288</strain>
    </source>
</reference>
<organism evidence="1 2">
    <name type="scientific">Dyadobacter endophyticus</name>
    <dbReference type="NCBI Taxonomy" id="1749036"/>
    <lineage>
        <taxon>Bacteria</taxon>
        <taxon>Pseudomonadati</taxon>
        <taxon>Bacteroidota</taxon>
        <taxon>Cytophagia</taxon>
        <taxon>Cytophagales</taxon>
        <taxon>Spirosomataceae</taxon>
        <taxon>Dyadobacter</taxon>
    </lineage>
</organism>
<dbReference type="Proteomes" id="UP000600214">
    <property type="component" value="Unassembled WGS sequence"/>
</dbReference>
<keyword evidence="2" id="KW-1185">Reference proteome</keyword>